<evidence type="ECO:0000256" key="3">
    <source>
        <dbReference type="ARBA" id="ARBA00022512"/>
    </source>
</evidence>
<gene>
    <name evidence="7" type="ORF">CC1G_04061</name>
</gene>
<dbReference type="EMBL" id="AACS02000004">
    <property type="protein sequence ID" value="EAU84965.2"/>
    <property type="molecule type" value="Genomic_DNA"/>
</dbReference>
<evidence type="ECO:0000256" key="4">
    <source>
        <dbReference type="ARBA" id="ARBA00022525"/>
    </source>
</evidence>
<evidence type="ECO:0000256" key="5">
    <source>
        <dbReference type="ARBA" id="ARBA00023157"/>
    </source>
</evidence>
<keyword evidence="3 6" id="KW-0134">Cell wall</keyword>
<reference evidence="7 8" key="1">
    <citation type="journal article" date="2010" name="Proc. Natl. Acad. Sci. U.S.A.">
        <title>Insights into evolution of multicellular fungi from the assembled chromosomes of the mushroom Coprinopsis cinerea (Coprinus cinereus).</title>
        <authorList>
            <person name="Stajich J.E."/>
            <person name="Wilke S.K."/>
            <person name="Ahren D."/>
            <person name="Au C.H."/>
            <person name="Birren B.W."/>
            <person name="Borodovsky M."/>
            <person name="Burns C."/>
            <person name="Canback B."/>
            <person name="Casselton L.A."/>
            <person name="Cheng C.K."/>
            <person name="Deng J."/>
            <person name="Dietrich F.S."/>
            <person name="Fargo D.C."/>
            <person name="Farman M.L."/>
            <person name="Gathman A.C."/>
            <person name="Goldberg J."/>
            <person name="Guigo R."/>
            <person name="Hoegger P.J."/>
            <person name="Hooker J.B."/>
            <person name="Huggins A."/>
            <person name="James T.Y."/>
            <person name="Kamada T."/>
            <person name="Kilaru S."/>
            <person name="Kodira C."/>
            <person name="Kues U."/>
            <person name="Kupfer D."/>
            <person name="Kwan H.S."/>
            <person name="Lomsadze A."/>
            <person name="Li W."/>
            <person name="Lilly W.W."/>
            <person name="Ma L.J."/>
            <person name="Mackey A.J."/>
            <person name="Manning G."/>
            <person name="Martin F."/>
            <person name="Muraguchi H."/>
            <person name="Natvig D.O."/>
            <person name="Palmerini H."/>
            <person name="Ramesh M.A."/>
            <person name="Rehmeyer C.J."/>
            <person name="Roe B.A."/>
            <person name="Shenoy N."/>
            <person name="Stanke M."/>
            <person name="Ter-Hovhannisyan V."/>
            <person name="Tunlid A."/>
            <person name="Velagapudi R."/>
            <person name="Vision T.J."/>
            <person name="Zeng Q."/>
            <person name="Zolan M.E."/>
            <person name="Pukkila P.J."/>
        </authorList>
    </citation>
    <scope>NUCLEOTIDE SEQUENCE [LARGE SCALE GENOMIC DNA]</scope>
    <source>
        <strain evidence="8">Okayama-7 / 130 / ATCC MYA-4618 / FGSC 9003</strain>
    </source>
</reference>
<dbReference type="KEGG" id="cci:CC1G_04061"/>
<dbReference type="CDD" id="cd23507">
    <property type="entry name" value="hydrophobin_I"/>
    <property type="match status" value="1"/>
</dbReference>
<keyword evidence="6" id="KW-0732">Signal</keyword>
<dbReference type="STRING" id="240176.A8NVT0"/>
<protein>
    <recommendedName>
        <fullName evidence="6">Hydrophobin</fullName>
    </recommendedName>
</protein>
<dbReference type="eggNOG" id="ENOG502SZE8">
    <property type="taxonomic scope" value="Eukaryota"/>
</dbReference>
<dbReference type="InParanoid" id="A8NVT0"/>
<comment type="subcellular location">
    <subcellularLocation>
        <location evidence="1 6">Secreted</location>
        <location evidence="1 6">Cell wall</location>
    </subcellularLocation>
</comment>
<dbReference type="GO" id="GO:0005199">
    <property type="term" value="F:structural constituent of cell wall"/>
    <property type="evidence" value="ECO:0007669"/>
    <property type="project" value="InterPro"/>
</dbReference>
<dbReference type="InterPro" id="IPR001338">
    <property type="entry name" value="Class_I_Hydrophobin"/>
</dbReference>
<proteinExistence type="inferred from homology"/>
<dbReference type="RefSeq" id="XP_001836748.2">
    <property type="nucleotide sequence ID" value="XM_001836696.2"/>
</dbReference>
<comment type="caution">
    <text evidence="7">The sequence shown here is derived from an EMBL/GenBank/DDBJ whole genome shotgun (WGS) entry which is preliminary data.</text>
</comment>
<dbReference type="SMART" id="SM00075">
    <property type="entry name" value="HYDRO"/>
    <property type="match status" value="1"/>
</dbReference>
<keyword evidence="8" id="KW-1185">Reference proteome</keyword>
<comment type="similarity">
    <text evidence="2 6">Belongs to the fungal hydrophobin family.</text>
</comment>
<dbReference type="AlphaFoldDB" id="A8NVT0"/>
<dbReference type="HOGENOM" id="CLU_1440986_0_0_1"/>
<evidence type="ECO:0000313" key="7">
    <source>
        <dbReference type="EMBL" id="EAU84965.2"/>
    </source>
</evidence>
<keyword evidence="5 6" id="KW-1015">Disulfide bond</keyword>
<name>A8NVT0_COPC7</name>
<dbReference type="GO" id="GO:0009277">
    <property type="term" value="C:fungal-type cell wall"/>
    <property type="evidence" value="ECO:0007669"/>
    <property type="project" value="InterPro"/>
</dbReference>
<accession>A8NVT0</accession>
<dbReference type="OrthoDB" id="4225815at2759"/>
<evidence type="ECO:0000313" key="8">
    <source>
        <dbReference type="Proteomes" id="UP000001861"/>
    </source>
</evidence>
<dbReference type="Proteomes" id="UP000001861">
    <property type="component" value="Unassembled WGS sequence"/>
</dbReference>
<evidence type="ECO:0000256" key="1">
    <source>
        <dbReference type="ARBA" id="ARBA00004191"/>
    </source>
</evidence>
<dbReference type="VEuPathDB" id="FungiDB:CC1G_04061"/>
<evidence type="ECO:0000256" key="6">
    <source>
        <dbReference type="RuleBase" id="RU365009"/>
    </source>
</evidence>
<organism evidence="7 8">
    <name type="scientific">Coprinopsis cinerea (strain Okayama-7 / 130 / ATCC MYA-4618 / FGSC 9003)</name>
    <name type="common">Inky cap fungus</name>
    <name type="synonym">Hormographiella aspergillata</name>
    <dbReference type="NCBI Taxonomy" id="240176"/>
    <lineage>
        <taxon>Eukaryota</taxon>
        <taxon>Fungi</taxon>
        <taxon>Dikarya</taxon>
        <taxon>Basidiomycota</taxon>
        <taxon>Agaricomycotina</taxon>
        <taxon>Agaricomycetes</taxon>
        <taxon>Agaricomycetidae</taxon>
        <taxon>Agaricales</taxon>
        <taxon>Agaricineae</taxon>
        <taxon>Psathyrellaceae</taxon>
        <taxon>Coprinopsis</taxon>
    </lineage>
</organism>
<dbReference type="Pfam" id="PF01185">
    <property type="entry name" value="Hydrophobin"/>
    <property type="match status" value="1"/>
</dbReference>
<keyword evidence="4 6" id="KW-0964">Secreted</keyword>
<sequence length="188" mass="19761">MAAKLVDMGAGENVQRANEPQLRRGLWAFRESTARSQRYKSWTDLSSGSSAPSFQTHYYQTSYQFFSLLRTIIKMFARLSSALVAFTLAASAMAAPTSGVVAQCNGGVVQCCNEMQSSTSLEAPIAGLLSLLGIDLSGLTGQVGLTCTDVTVIGVGGGSSCNNQQVCCNNNNFNGVLALGCTPINVSI</sequence>
<evidence type="ECO:0000256" key="2">
    <source>
        <dbReference type="ARBA" id="ARBA00010446"/>
    </source>
</evidence>
<dbReference type="GeneID" id="6013300"/>